<dbReference type="EMBL" id="RCBY01000003">
    <property type="protein sequence ID" value="RQH57479.1"/>
    <property type="molecule type" value="Genomic_DNA"/>
</dbReference>
<dbReference type="RefSeq" id="WP_124154136.1">
    <property type="nucleotide sequence ID" value="NZ_CAWOLW010000223.1"/>
</dbReference>
<gene>
    <name evidence="3" type="ORF">D5R40_01320</name>
</gene>
<keyword evidence="4" id="KW-1185">Reference proteome</keyword>
<dbReference type="PANTHER" id="PTHR41317:SF1">
    <property type="entry name" value="PD-(D_E)XK NUCLEASE FAMILY TRANSPOSASE"/>
    <property type="match status" value="1"/>
</dbReference>
<dbReference type="PANTHER" id="PTHR41317">
    <property type="entry name" value="PD-(D_E)XK NUCLEASE FAMILY TRANSPOSASE"/>
    <property type="match status" value="1"/>
</dbReference>
<accession>A0A3N6PK65</accession>
<evidence type="ECO:0000259" key="2">
    <source>
        <dbReference type="Pfam" id="PF14261"/>
    </source>
</evidence>
<dbReference type="InterPro" id="IPR010106">
    <property type="entry name" value="RpnA"/>
</dbReference>
<organism evidence="3 4">
    <name type="scientific">Okeania hirsuta</name>
    <dbReference type="NCBI Taxonomy" id="1458930"/>
    <lineage>
        <taxon>Bacteria</taxon>
        <taxon>Bacillati</taxon>
        <taxon>Cyanobacteriota</taxon>
        <taxon>Cyanophyceae</taxon>
        <taxon>Oscillatoriophycideae</taxon>
        <taxon>Oscillatoriales</taxon>
        <taxon>Microcoleaceae</taxon>
        <taxon>Okeania</taxon>
    </lineage>
</organism>
<reference evidence="3 4" key="1">
    <citation type="journal article" date="2018" name="ACS Chem. Biol.">
        <title>Ketoreductase domain dysfunction expands chemodiversity: malyngamide biosynthesis in the cyanobacterium Okeania hirsuta.</title>
        <authorList>
            <person name="Moss N.A."/>
            <person name="Leao T."/>
            <person name="Rankin M."/>
            <person name="McCullough T.M."/>
            <person name="Qu P."/>
            <person name="Korobeynikov A."/>
            <person name="Smith J.L."/>
            <person name="Gerwick L."/>
            <person name="Gerwick W.H."/>
        </authorList>
    </citation>
    <scope>NUCLEOTIDE SEQUENCE [LARGE SCALE GENOMIC DNA]</scope>
    <source>
        <strain evidence="3 4">PAB10Feb10-1</strain>
    </source>
</reference>
<feature type="coiled-coil region" evidence="1">
    <location>
        <begin position="199"/>
        <end position="239"/>
    </location>
</feature>
<dbReference type="Proteomes" id="UP000269154">
    <property type="component" value="Unassembled WGS sequence"/>
</dbReference>
<dbReference type="AlphaFoldDB" id="A0A3N6PK65"/>
<keyword evidence="1" id="KW-0175">Coiled coil</keyword>
<evidence type="ECO:0000313" key="4">
    <source>
        <dbReference type="Proteomes" id="UP000269154"/>
    </source>
</evidence>
<protein>
    <submittedName>
        <fullName evidence="3">Rpn family recombination-promoting nuclease/putative transposase</fullName>
    </submittedName>
</protein>
<evidence type="ECO:0000256" key="1">
    <source>
        <dbReference type="SAM" id="Coils"/>
    </source>
</evidence>
<sequence length="311" mass="35735">MTFISPKTDFALKKIFGSVHSQKILISFLNAIVYNNQNVIQSLKIINPYNPGVTNTIKETYFDVKALLDNGYTVIIEMQILNVADFKKRVIYNLAKAYGNQLDRNVGQGYIMLQPFIALTIADFVLFEDIDKMITKFRFKEEKESVYYEDELTLMFVELPKFEKEFSALETLSDKWIYFIKSAANLEVIPQSLEEVSEIEAALKIANRANLNNKELEEVEQQEKLMRDQQGQISFARNEGREEGIGIGRKQGIGIGVVKQILRQIRRKFGEISPEIETQIEQLSLEKLDILGEEIFDLATIADLENWLANN</sequence>
<comment type="caution">
    <text evidence="3">The sequence shown here is derived from an EMBL/GenBank/DDBJ whole genome shotgun (WGS) entry which is preliminary data.</text>
</comment>
<dbReference type="NCBIfam" id="TIGR01784">
    <property type="entry name" value="T_den_put_tspse"/>
    <property type="match status" value="1"/>
</dbReference>
<dbReference type="Pfam" id="PF14261">
    <property type="entry name" value="DUF4351"/>
    <property type="match status" value="1"/>
</dbReference>
<name>A0A3N6PK65_9CYAN</name>
<dbReference type="Pfam" id="PF12784">
    <property type="entry name" value="PDDEXK_2"/>
    <property type="match status" value="1"/>
</dbReference>
<dbReference type="OrthoDB" id="451742at2"/>
<proteinExistence type="predicted"/>
<evidence type="ECO:0000313" key="3">
    <source>
        <dbReference type="EMBL" id="RQH57479.1"/>
    </source>
</evidence>
<feature type="domain" description="DUF4351" evidence="2">
    <location>
        <begin position="256"/>
        <end position="308"/>
    </location>
</feature>
<dbReference type="InterPro" id="IPR025587">
    <property type="entry name" value="DUF4351"/>
</dbReference>